<reference evidence="1 2" key="1">
    <citation type="journal article" date="2016" name="Nat. Commun.">
        <title>Thousands of microbial genomes shed light on interconnected biogeochemical processes in an aquifer system.</title>
        <authorList>
            <person name="Anantharaman K."/>
            <person name="Brown C.T."/>
            <person name="Hug L.A."/>
            <person name="Sharon I."/>
            <person name="Castelle C.J."/>
            <person name="Probst A.J."/>
            <person name="Thomas B.C."/>
            <person name="Singh A."/>
            <person name="Wilkins M.J."/>
            <person name="Karaoz U."/>
            <person name="Brodie E.L."/>
            <person name="Williams K.H."/>
            <person name="Hubbard S.S."/>
            <person name="Banfield J.F."/>
        </authorList>
    </citation>
    <scope>NUCLEOTIDE SEQUENCE [LARGE SCALE GENOMIC DNA]</scope>
</reference>
<dbReference type="Proteomes" id="UP000179003">
    <property type="component" value="Unassembled WGS sequence"/>
</dbReference>
<evidence type="ECO:0000313" key="1">
    <source>
        <dbReference type="EMBL" id="OGD67053.1"/>
    </source>
</evidence>
<name>A0A1F5EI68_9BACT</name>
<dbReference type="EMBL" id="MFAE01000009">
    <property type="protein sequence ID" value="OGD67053.1"/>
    <property type="molecule type" value="Genomic_DNA"/>
</dbReference>
<protein>
    <submittedName>
        <fullName evidence="1">Uncharacterized protein</fullName>
    </submittedName>
</protein>
<organism evidence="1 2">
    <name type="scientific">Candidatus Campbellbacteria bacterium RIFOXYC2_FULL_35_25</name>
    <dbReference type="NCBI Taxonomy" id="1797582"/>
    <lineage>
        <taxon>Bacteria</taxon>
        <taxon>Candidatus Campbelliibacteriota</taxon>
    </lineage>
</organism>
<dbReference type="AlphaFoldDB" id="A0A1F5EI68"/>
<accession>A0A1F5EI68</accession>
<sequence>MASKKQKKKENGSICKITALRRKGGAWKPLEVSLLSKFLETQISQNPDYPEYLLMRGHHTDQATLKIVGKILPHTSSHFMGADSPRLPFHPGFA</sequence>
<gene>
    <name evidence="1" type="ORF">A2442_00300</name>
</gene>
<evidence type="ECO:0000313" key="2">
    <source>
        <dbReference type="Proteomes" id="UP000179003"/>
    </source>
</evidence>
<comment type="caution">
    <text evidence="1">The sequence shown here is derived from an EMBL/GenBank/DDBJ whole genome shotgun (WGS) entry which is preliminary data.</text>
</comment>
<proteinExistence type="predicted"/>